<dbReference type="OrthoDB" id="9787654at2"/>
<dbReference type="AlphaFoldDB" id="A0A2S4HEJ2"/>
<feature type="domain" description="Amidohydrolase-related" evidence="1">
    <location>
        <begin position="7"/>
        <end position="249"/>
    </location>
</feature>
<dbReference type="RefSeq" id="WP_103684808.1">
    <property type="nucleotide sequence ID" value="NZ_PQGG01000029.1"/>
</dbReference>
<proteinExistence type="predicted"/>
<accession>A0A2S4HEJ2</accession>
<dbReference type="PANTHER" id="PTHR35563:SF2">
    <property type="entry name" value="BARREL METAL-DEPENDENT HYDROLASE, PUTATIVE (AFU_ORTHOLOGUE AFUA_1G16240)-RELATED"/>
    <property type="match status" value="1"/>
</dbReference>
<dbReference type="InterPro" id="IPR006680">
    <property type="entry name" value="Amidohydro-rel"/>
</dbReference>
<evidence type="ECO:0000313" key="2">
    <source>
        <dbReference type="EMBL" id="POP52349.1"/>
    </source>
</evidence>
<evidence type="ECO:0000313" key="3">
    <source>
        <dbReference type="Proteomes" id="UP000237222"/>
    </source>
</evidence>
<dbReference type="PANTHER" id="PTHR35563">
    <property type="entry name" value="BARREL METAL-DEPENDENT HYDROLASE, PUTATIVE (AFU_ORTHOLOGUE AFUA_1G16240)-RELATED"/>
    <property type="match status" value="1"/>
</dbReference>
<sequence length="251" mass="27168">MQHMIFDAHLHIIDPVFPLVSNDGFLPDAFTVDDYVGQTASLGVGGGAVVSGSFQSFDQSYLITALAALGPTFVGVTQLPFSVSDEDLLMLGSHGVRAVRFNLRRGGSETSEYLCEFAHRVYDLLGWHIEIYADCKSLSELADKLCRLPAISIDHLGLSKEGLPLLYQLAESGARVKATGFGRVDFAVSQAIKRLFEINPDALMFGTDLPSTRSPRAFNPVDIEIIGNALGDAAAKKVLWDNAAAFYRLGV</sequence>
<dbReference type="GO" id="GO:0016787">
    <property type="term" value="F:hydrolase activity"/>
    <property type="evidence" value="ECO:0007669"/>
    <property type="project" value="UniProtKB-KW"/>
</dbReference>
<dbReference type="EMBL" id="PQGG01000029">
    <property type="protein sequence ID" value="POP52349.1"/>
    <property type="molecule type" value="Genomic_DNA"/>
</dbReference>
<dbReference type="InterPro" id="IPR052358">
    <property type="entry name" value="Aro_Compnd_Degr_Hydrolases"/>
</dbReference>
<dbReference type="Pfam" id="PF04909">
    <property type="entry name" value="Amidohydro_2"/>
    <property type="match status" value="1"/>
</dbReference>
<organism evidence="2 3">
    <name type="scientific">Zhongshania marina</name>
    <dbReference type="NCBI Taxonomy" id="2304603"/>
    <lineage>
        <taxon>Bacteria</taxon>
        <taxon>Pseudomonadati</taxon>
        <taxon>Pseudomonadota</taxon>
        <taxon>Gammaproteobacteria</taxon>
        <taxon>Cellvibrionales</taxon>
        <taxon>Spongiibacteraceae</taxon>
        <taxon>Zhongshania</taxon>
    </lineage>
</organism>
<comment type="caution">
    <text evidence="2">The sequence shown here is derived from an EMBL/GenBank/DDBJ whole genome shotgun (WGS) entry which is preliminary data.</text>
</comment>
<evidence type="ECO:0000259" key="1">
    <source>
        <dbReference type="Pfam" id="PF04909"/>
    </source>
</evidence>
<protein>
    <submittedName>
        <fullName evidence="2">2-pyrone-4,6-dicarboxylate hydrolase</fullName>
    </submittedName>
</protein>
<keyword evidence="2" id="KW-0378">Hydrolase</keyword>
<dbReference type="InterPro" id="IPR032466">
    <property type="entry name" value="Metal_Hydrolase"/>
</dbReference>
<reference evidence="2 3" key="1">
    <citation type="submission" date="2018-01" db="EMBL/GenBank/DDBJ databases">
        <authorList>
            <person name="Yu X.-D."/>
        </authorList>
    </citation>
    <scope>NUCLEOTIDE SEQUENCE [LARGE SCALE GENOMIC DNA]</scope>
    <source>
        <strain evidence="2 3">ZX-21</strain>
    </source>
</reference>
<name>A0A2S4HEJ2_9GAMM</name>
<dbReference type="Gene3D" id="3.20.20.140">
    <property type="entry name" value="Metal-dependent hydrolases"/>
    <property type="match status" value="1"/>
</dbReference>
<gene>
    <name evidence="2" type="ORF">C0068_12500</name>
</gene>
<dbReference type="Proteomes" id="UP000237222">
    <property type="component" value="Unassembled WGS sequence"/>
</dbReference>
<dbReference type="SUPFAM" id="SSF51556">
    <property type="entry name" value="Metallo-dependent hydrolases"/>
    <property type="match status" value="1"/>
</dbReference>